<organism evidence="3 4">
    <name type="scientific">Psychrobacter immobilis</name>
    <dbReference type="NCBI Taxonomy" id="498"/>
    <lineage>
        <taxon>Bacteria</taxon>
        <taxon>Pseudomonadati</taxon>
        <taxon>Pseudomonadota</taxon>
        <taxon>Gammaproteobacteria</taxon>
        <taxon>Moraxellales</taxon>
        <taxon>Moraxellaceae</taxon>
        <taxon>Psychrobacter</taxon>
    </lineage>
</organism>
<evidence type="ECO:0000313" key="4">
    <source>
        <dbReference type="Proteomes" id="UP000245655"/>
    </source>
</evidence>
<dbReference type="RefSeq" id="WP_087816220.1">
    <property type="nucleotide sequence ID" value="NZ_CAJGZY010000005.1"/>
</dbReference>
<dbReference type="Gene3D" id="3.30.9.10">
    <property type="entry name" value="D-Amino Acid Oxidase, subunit A, domain 2"/>
    <property type="match status" value="1"/>
</dbReference>
<dbReference type="GO" id="GO:0005737">
    <property type="term" value="C:cytoplasm"/>
    <property type="evidence" value="ECO:0007669"/>
    <property type="project" value="TreeGrafter"/>
</dbReference>
<evidence type="ECO:0000313" key="3">
    <source>
        <dbReference type="EMBL" id="PWK13233.1"/>
    </source>
</evidence>
<comment type="caution">
    <text evidence="3">The sequence shown here is derived from an EMBL/GenBank/DDBJ whole genome shotgun (WGS) entry which is preliminary data.</text>
</comment>
<dbReference type="GO" id="GO:0016491">
    <property type="term" value="F:oxidoreductase activity"/>
    <property type="evidence" value="ECO:0007669"/>
    <property type="project" value="UniProtKB-KW"/>
</dbReference>
<reference evidence="3 4" key="1">
    <citation type="submission" date="2018-05" db="EMBL/GenBank/DDBJ databases">
        <title>Genomic Encyclopedia of Type Strains, Phase IV (KMG-IV): sequencing the most valuable type-strain genomes for metagenomic binning, comparative biology and taxonomic classification.</title>
        <authorList>
            <person name="Goeker M."/>
        </authorList>
    </citation>
    <scope>NUCLEOTIDE SEQUENCE [LARGE SCALE GENOMIC DNA]</scope>
    <source>
        <strain evidence="3 4">DSM 7229</strain>
    </source>
</reference>
<dbReference type="PANTHER" id="PTHR13847">
    <property type="entry name" value="SARCOSINE DEHYDROGENASE-RELATED"/>
    <property type="match status" value="1"/>
</dbReference>
<accession>A0A2V1ZV74</accession>
<protein>
    <submittedName>
        <fullName evidence="3">L-pipecolate dehydrogenase</fullName>
    </submittedName>
</protein>
<proteinExistence type="predicted"/>
<sequence>MLQEQCLWNMTAPIIDTYSQMNSDIEATICIIGGGYTGLSAAIHLAEKGVKVILLESHTIGSGGSGKSVGLVNAGTWARPDDLNIALGEAAGERLTEALGQAPSLVFDLIKRYNIDAQATQAGNIHMAHNAKGEVDVNVRYEQLSRRGANVEVLTGSKCHEYCGTKSINKALLDHRAGTINPLAYVRGLAKVAKDLGVTIYEHSAVEALEKVDGYWYARSSKARVKSERVIIATNAYTEGEWTEIKKTFYLVYYYQIASEPLSGEVADRILPYKTGAWDTRLALSSFRRDDDDRLLLGTVGGTQLKPKSFYQSWANAVQKSYYPDLPAFKWQYEWTGSFGFTQDHIFRVMEPDEGLLTATAYNGRGITTGTLMGKCFADYIMTGNRDSIPLPFKTLEEAKVSFGGMKSGFTELGLTLYHAGQCLKIIR</sequence>
<dbReference type="Proteomes" id="UP000245655">
    <property type="component" value="Unassembled WGS sequence"/>
</dbReference>
<dbReference type="AlphaFoldDB" id="A0A2V1ZV74"/>
<dbReference type="PANTHER" id="PTHR13847:SF275">
    <property type="entry name" value="GAMMA-GLUTAMYLPUTRESCINE OXIDOREDUCTASE"/>
    <property type="match status" value="1"/>
</dbReference>
<name>A0A2V1ZV74_PSYIM</name>
<gene>
    <name evidence="3" type="ORF">C8D84_10546</name>
</gene>
<dbReference type="EMBL" id="QGGM01000005">
    <property type="protein sequence ID" value="PWK13233.1"/>
    <property type="molecule type" value="Genomic_DNA"/>
</dbReference>
<keyword evidence="4" id="KW-1185">Reference proteome</keyword>
<keyword evidence="1" id="KW-0560">Oxidoreductase</keyword>
<dbReference type="GeneID" id="60254966"/>
<feature type="domain" description="FAD dependent oxidoreductase" evidence="2">
    <location>
        <begin position="29"/>
        <end position="379"/>
    </location>
</feature>
<dbReference type="InterPro" id="IPR036188">
    <property type="entry name" value="FAD/NAD-bd_sf"/>
</dbReference>
<dbReference type="SUPFAM" id="SSF51905">
    <property type="entry name" value="FAD/NAD(P)-binding domain"/>
    <property type="match status" value="1"/>
</dbReference>
<dbReference type="Gene3D" id="3.50.50.60">
    <property type="entry name" value="FAD/NAD(P)-binding domain"/>
    <property type="match status" value="1"/>
</dbReference>
<evidence type="ECO:0000256" key="1">
    <source>
        <dbReference type="ARBA" id="ARBA00023002"/>
    </source>
</evidence>
<evidence type="ECO:0000259" key="2">
    <source>
        <dbReference type="Pfam" id="PF01266"/>
    </source>
</evidence>
<dbReference type="InterPro" id="IPR006076">
    <property type="entry name" value="FAD-dep_OxRdtase"/>
</dbReference>
<dbReference type="Pfam" id="PF01266">
    <property type="entry name" value="DAO"/>
    <property type="match status" value="1"/>
</dbReference>